<dbReference type="GO" id="GO:0016628">
    <property type="term" value="F:oxidoreductase activity, acting on the CH-CH group of donors, NAD or NADP as acceptor"/>
    <property type="evidence" value="ECO:0007669"/>
    <property type="project" value="InterPro"/>
</dbReference>
<dbReference type="OrthoDB" id="9805663at2"/>
<dbReference type="PANTHER" id="PTHR43205">
    <property type="entry name" value="PROSTAGLANDIN REDUCTASE"/>
    <property type="match status" value="1"/>
</dbReference>
<evidence type="ECO:0000313" key="4">
    <source>
        <dbReference type="Proteomes" id="UP000295727"/>
    </source>
</evidence>
<dbReference type="Gene3D" id="3.40.50.720">
    <property type="entry name" value="NAD(P)-binding Rossmann-like Domain"/>
    <property type="match status" value="1"/>
</dbReference>
<gene>
    <name evidence="3" type="ORF">E1956_30905</name>
</gene>
<dbReference type="SMART" id="SM00829">
    <property type="entry name" value="PKS_ER"/>
    <property type="match status" value="1"/>
</dbReference>
<keyword evidence="4" id="KW-1185">Reference proteome</keyword>
<dbReference type="SUPFAM" id="SSF50129">
    <property type="entry name" value="GroES-like"/>
    <property type="match status" value="1"/>
</dbReference>
<dbReference type="SUPFAM" id="SSF51735">
    <property type="entry name" value="NAD(P)-binding Rossmann-fold domains"/>
    <property type="match status" value="1"/>
</dbReference>
<dbReference type="InterPro" id="IPR013149">
    <property type="entry name" value="ADH-like_C"/>
</dbReference>
<protein>
    <submittedName>
        <fullName evidence="3">NADP-dependent oxidoreductase</fullName>
    </submittedName>
</protein>
<sequence>MMNRRVIVKERPQGIPLAEHFELDSAPLPALAEGQILIRNHYLSVDPAMRGWLADAQSYGARIEIGDVMRAFAVGEVIDSRNHAFAPGDRVMGLFGWQEHAVVDPGSVLLRISDHDFPMSLSLGVLGLNGVTAYFGLMDVCAPKAGETVVVSTAAGAVGSCVGQMARILGCRVVGIAGGPEKRRLCIDEFGYDEVLDYKHEADLEAAIARACPNGVDVYFDNTAGPISDAVIRHISVGARIAVCGTASISSWDPWPSGPRYERQLLVKRATVRGFIALDYVDRYPEGVAQLGRWIKEGRLHYREEILEGIEQAPAAISRLYSGENQGKLLIRLPASKG</sequence>
<dbReference type="Gene3D" id="3.90.180.10">
    <property type="entry name" value="Medium-chain alcohol dehydrogenases, catalytic domain"/>
    <property type="match status" value="1"/>
</dbReference>
<dbReference type="Pfam" id="PF16884">
    <property type="entry name" value="ADH_N_2"/>
    <property type="match status" value="1"/>
</dbReference>
<dbReference type="InterPro" id="IPR036291">
    <property type="entry name" value="NAD(P)-bd_dom_sf"/>
</dbReference>
<accession>A0A4P7D4Q6</accession>
<feature type="domain" description="Enoyl reductase (ER)" evidence="2">
    <location>
        <begin position="14"/>
        <end position="331"/>
    </location>
</feature>
<dbReference type="PANTHER" id="PTHR43205:SF7">
    <property type="entry name" value="PROSTAGLANDIN REDUCTASE 1"/>
    <property type="match status" value="1"/>
</dbReference>
<evidence type="ECO:0000259" key="2">
    <source>
        <dbReference type="SMART" id="SM00829"/>
    </source>
</evidence>
<evidence type="ECO:0000313" key="3">
    <source>
        <dbReference type="EMBL" id="QBR01582.1"/>
    </source>
</evidence>
<dbReference type="RefSeq" id="WP_134756388.1">
    <property type="nucleotide sequence ID" value="NZ_CP038150.1"/>
</dbReference>
<dbReference type="EMBL" id="CP038150">
    <property type="protein sequence ID" value="QBR01582.1"/>
    <property type="molecule type" value="Genomic_DNA"/>
</dbReference>
<keyword evidence="1" id="KW-0560">Oxidoreductase</keyword>
<dbReference type="InterPro" id="IPR020843">
    <property type="entry name" value="ER"/>
</dbReference>
<dbReference type="InterPro" id="IPR011032">
    <property type="entry name" value="GroES-like_sf"/>
</dbReference>
<name>A0A4P7D4Q6_9BURK</name>
<organism evidence="3 4">
    <name type="scientific">Paraburkholderia pallida</name>
    <dbReference type="NCBI Taxonomy" id="2547399"/>
    <lineage>
        <taxon>Bacteria</taxon>
        <taxon>Pseudomonadati</taxon>
        <taxon>Pseudomonadota</taxon>
        <taxon>Betaproteobacteria</taxon>
        <taxon>Burkholderiales</taxon>
        <taxon>Burkholderiaceae</taxon>
        <taxon>Paraburkholderia</taxon>
    </lineage>
</organism>
<dbReference type="Proteomes" id="UP000295727">
    <property type="component" value="Chromosome 3"/>
</dbReference>
<dbReference type="Pfam" id="PF00107">
    <property type="entry name" value="ADH_zinc_N"/>
    <property type="match status" value="1"/>
</dbReference>
<dbReference type="InterPro" id="IPR045010">
    <property type="entry name" value="MDR_fam"/>
</dbReference>
<proteinExistence type="predicted"/>
<dbReference type="KEGG" id="ppai:E1956_30905"/>
<dbReference type="InterPro" id="IPR041694">
    <property type="entry name" value="ADH_N_2"/>
</dbReference>
<dbReference type="AlphaFoldDB" id="A0A4P7D4Q6"/>
<dbReference type="FunFam" id="3.40.50.720:FF:000121">
    <property type="entry name" value="Prostaglandin reductase 2"/>
    <property type="match status" value="1"/>
</dbReference>
<evidence type="ECO:0000256" key="1">
    <source>
        <dbReference type="ARBA" id="ARBA00023002"/>
    </source>
</evidence>
<reference evidence="3 4" key="1">
    <citation type="submission" date="2019-03" db="EMBL/GenBank/DDBJ databases">
        <title>Paraburkholderia sp. 7MH5, isolated from subtropical forest soil.</title>
        <authorList>
            <person name="Gao Z.-H."/>
            <person name="Qiu L.-H."/>
        </authorList>
    </citation>
    <scope>NUCLEOTIDE SEQUENCE [LARGE SCALE GENOMIC DNA]</scope>
    <source>
        <strain evidence="3 4">7MH5</strain>
    </source>
</reference>
<dbReference type="CDD" id="cd05288">
    <property type="entry name" value="PGDH"/>
    <property type="match status" value="1"/>
</dbReference>